<evidence type="ECO:0000259" key="2">
    <source>
        <dbReference type="Pfam" id="PF01337"/>
    </source>
</evidence>
<gene>
    <name evidence="3" type="ORF">ACFSJH_16350</name>
</gene>
<reference evidence="4" key="1">
    <citation type="journal article" date="2019" name="Int. J. Syst. Evol. Microbiol.">
        <title>The Global Catalogue of Microorganisms (GCM) 10K type strain sequencing project: providing services to taxonomists for standard genome sequencing and annotation.</title>
        <authorList>
            <consortium name="The Broad Institute Genomics Platform"/>
            <consortium name="The Broad Institute Genome Sequencing Center for Infectious Disease"/>
            <person name="Wu L."/>
            <person name="Ma J."/>
        </authorList>
    </citation>
    <scope>NUCLEOTIDE SEQUENCE [LARGE SCALE GENOMIC DNA]</scope>
    <source>
        <strain evidence="4">GH52</strain>
    </source>
</reference>
<feature type="domain" description="Barstar (barnase inhibitor)" evidence="2">
    <location>
        <begin position="10"/>
        <end position="83"/>
    </location>
</feature>
<dbReference type="RefSeq" id="WP_377774330.1">
    <property type="nucleotide sequence ID" value="NZ_JBHUHO010000039.1"/>
</dbReference>
<keyword evidence="4" id="KW-1185">Reference proteome</keyword>
<dbReference type="Gene3D" id="3.30.370.10">
    <property type="entry name" value="Barstar-like"/>
    <property type="match status" value="1"/>
</dbReference>
<organism evidence="3 4">
    <name type="scientific">Paenibacillus yanchengensis</name>
    <dbReference type="NCBI Taxonomy" id="2035833"/>
    <lineage>
        <taxon>Bacteria</taxon>
        <taxon>Bacillati</taxon>
        <taxon>Bacillota</taxon>
        <taxon>Bacilli</taxon>
        <taxon>Bacillales</taxon>
        <taxon>Paenibacillaceae</taxon>
        <taxon>Paenibacillus</taxon>
    </lineage>
</organism>
<dbReference type="InterPro" id="IPR035905">
    <property type="entry name" value="Barstar-like_sf"/>
</dbReference>
<dbReference type="Proteomes" id="UP001597362">
    <property type="component" value="Unassembled WGS sequence"/>
</dbReference>
<dbReference type="Pfam" id="PF01337">
    <property type="entry name" value="Barstar"/>
    <property type="match status" value="1"/>
</dbReference>
<proteinExistence type="inferred from homology"/>
<name>A0ABW4YNH4_9BACL</name>
<accession>A0ABW4YNH4</accession>
<sequence length="98" mass="11509">MNTIALYETDLTNYMTIQQWLKQSLQFPEWYGENLDALYDMLTGWLPLPLTIVWYATENPQLNNDSSTDLQHQLLLCREVFAEAATDTDSLLIFEYRP</sequence>
<protein>
    <submittedName>
        <fullName evidence="3">Barstar family protein</fullName>
    </submittedName>
</protein>
<evidence type="ECO:0000313" key="4">
    <source>
        <dbReference type="Proteomes" id="UP001597362"/>
    </source>
</evidence>
<dbReference type="SUPFAM" id="SSF52038">
    <property type="entry name" value="Barstar-related"/>
    <property type="match status" value="1"/>
</dbReference>
<dbReference type="EMBL" id="JBHUHO010000039">
    <property type="protein sequence ID" value="MFD2117301.1"/>
    <property type="molecule type" value="Genomic_DNA"/>
</dbReference>
<evidence type="ECO:0000256" key="1">
    <source>
        <dbReference type="ARBA" id="ARBA00006845"/>
    </source>
</evidence>
<dbReference type="InterPro" id="IPR000468">
    <property type="entry name" value="Barstar"/>
</dbReference>
<comment type="similarity">
    <text evidence="1">Belongs to the barstar family.</text>
</comment>
<comment type="caution">
    <text evidence="3">The sequence shown here is derived from an EMBL/GenBank/DDBJ whole genome shotgun (WGS) entry which is preliminary data.</text>
</comment>
<evidence type="ECO:0000313" key="3">
    <source>
        <dbReference type="EMBL" id="MFD2117301.1"/>
    </source>
</evidence>